<feature type="compositionally biased region" description="Polar residues" evidence="1">
    <location>
        <begin position="88"/>
        <end position="101"/>
    </location>
</feature>
<evidence type="ECO:0000313" key="3">
    <source>
        <dbReference type="Proteomes" id="UP001291926"/>
    </source>
</evidence>
<dbReference type="InterPro" id="IPR036291">
    <property type="entry name" value="NAD(P)-bd_dom_sf"/>
</dbReference>
<evidence type="ECO:0000256" key="1">
    <source>
        <dbReference type="SAM" id="MobiDB-lite"/>
    </source>
</evidence>
<accession>A0ABR0DX83</accession>
<proteinExistence type="predicted"/>
<feature type="region of interest" description="Disordered" evidence="1">
    <location>
        <begin position="87"/>
        <end position="163"/>
    </location>
</feature>
<name>A0ABR0DX83_9LAMI</name>
<reference evidence="2 3" key="1">
    <citation type="journal article" date="2023" name="bioRxiv">
        <title>Genome report: Whole genome sequence and annotation of Penstemon davidsonii.</title>
        <authorList>
            <person name="Ostevik K.L."/>
            <person name="Alabady M."/>
            <person name="Zhang M."/>
            <person name="Rausher M.D."/>
        </authorList>
    </citation>
    <scope>NUCLEOTIDE SEQUENCE [LARGE SCALE GENOMIC DNA]</scope>
    <source>
        <strain evidence="2">DNT005</strain>
        <tissue evidence="2">Whole leaf</tissue>
    </source>
</reference>
<dbReference type="EMBL" id="JAYDYQ010000024">
    <property type="protein sequence ID" value="KAK4493571.1"/>
    <property type="molecule type" value="Genomic_DNA"/>
</dbReference>
<keyword evidence="3" id="KW-1185">Reference proteome</keyword>
<organism evidence="2 3">
    <name type="scientific">Penstemon davidsonii</name>
    <dbReference type="NCBI Taxonomy" id="160366"/>
    <lineage>
        <taxon>Eukaryota</taxon>
        <taxon>Viridiplantae</taxon>
        <taxon>Streptophyta</taxon>
        <taxon>Embryophyta</taxon>
        <taxon>Tracheophyta</taxon>
        <taxon>Spermatophyta</taxon>
        <taxon>Magnoliopsida</taxon>
        <taxon>eudicotyledons</taxon>
        <taxon>Gunneridae</taxon>
        <taxon>Pentapetalae</taxon>
        <taxon>asterids</taxon>
        <taxon>lamiids</taxon>
        <taxon>Lamiales</taxon>
        <taxon>Plantaginaceae</taxon>
        <taxon>Cheloneae</taxon>
        <taxon>Penstemon</taxon>
    </lineage>
</organism>
<comment type="caution">
    <text evidence="2">The sequence shown here is derived from an EMBL/GenBank/DDBJ whole genome shotgun (WGS) entry which is preliminary data.</text>
</comment>
<dbReference type="SUPFAM" id="SSF51735">
    <property type="entry name" value="NAD(P)-binding Rossmann-fold domains"/>
    <property type="match status" value="1"/>
</dbReference>
<dbReference type="Gene3D" id="3.40.50.720">
    <property type="entry name" value="NAD(P)-binding Rossmann-like Domain"/>
    <property type="match status" value="1"/>
</dbReference>
<protein>
    <submittedName>
        <fullName evidence="2">Uncharacterized protein</fullName>
    </submittedName>
</protein>
<dbReference type="Proteomes" id="UP001291926">
    <property type="component" value="Unassembled WGS sequence"/>
</dbReference>
<sequence>MGRAGKPHEIESCFVFLASEESSYYTGQILHPNGNRLKCPRGGLGAGPGYEKIFNASLSHRVPLNPPTQTIPPPIASHDEQLKELAQPVSTFCNQIQQKPTQDPIGPEVDPAQPPQRPNVYSRSQYEPDRNSDQGESPVADQKTHNSERIGQARQAKTNVRPE</sequence>
<gene>
    <name evidence="2" type="ORF">RD792_006622</name>
</gene>
<evidence type="ECO:0000313" key="2">
    <source>
        <dbReference type="EMBL" id="KAK4493571.1"/>
    </source>
</evidence>